<dbReference type="EMBL" id="JAWDJX010000006">
    <property type="protein sequence ID" value="KAK3056412.1"/>
    <property type="molecule type" value="Genomic_DNA"/>
</dbReference>
<reference evidence="1" key="1">
    <citation type="submission" date="2023-04" db="EMBL/GenBank/DDBJ databases">
        <title>Black Yeasts Isolated from many extreme environments.</title>
        <authorList>
            <person name="Coleine C."/>
            <person name="Stajich J.E."/>
            <person name="Selbmann L."/>
        </authorList>
    </citation>
    <scope>NUCLEOTIDE SEQUENCE</scope>
    <source>
        <strain evidence="1">CCFEE 5312</strain>
    </source>
</reference>
<proteinExistence type="predicted"/>
<protein>
    <submittedName>
        <fullName evidence="1">Uncharacterized protein</fullName>
    </submittedName>
</protein>
<evidence type="ECO:0000313" key="2">
    <source>
        <dbReference type="Proteomes" id="UP001271007"/>
    </source>
</evidence>
<accession>A0AAJ0GFA0</accession>
<sequence>MLTKVFVDVLHAISSKIPKLASLSAVQCCKFGNKWDFRGLGVTELPPLHEFGVGLPKALRHLTTLKLGLEGHALMAWREPDTGWPSDYHRPERWLNELLSPAPALENLHLCFDEVDPVASSGGERVVQGCATSTNFLIMQEFCNITLPNLKRVELSTAIVSATQLIKWLKNHKPRLDHIVLQRISVRTGPNPRDEFDFGDHYLPKDKHPTQHWPAILDCLACTTIRLSCLQETDGRVAIFNEKDLSLCAICQPPWVHKHWCYREIACEHLSFNSDLGEVPAIHAWAGLGPSIQWDKAHDTYSKRVIDREL</sequence>
<gene>
    <name evidence="1" type="ORF">LTR09_002919</name>
</gene>
<name>A0AAJ0GFA0_9PEZI</name>
<dbReference type="Proteomes" id="UP001271007">
    <property type="component" value="Unassembled WGS sequence"/>
</dbReference>
<organism evidence="1 2">
    <name type="scientific">Extremus antarcticus</name>
    <dbReference type="NCBI Taxonomy" id="702011"/>
    <lineage>
        <taxon>Eukaryota</taxon>
        <taxon>Fungi</taxon>
        <taxon>Dikarya</taxon>
        <taxon>Ascomycota</taxon>
        <taxon>Pezizomycotina</taxon>
        <taxon>Dothideomycetes</taxon>
        <taxon>Dothideomycetidae</taxon>
        <taxon>Mycosphaerellales</taxon>
        <taxon>Extremaceae</taxon>
        <taxon>Extremus</taxon>
    </lineage>
</organism>
<evidence type="ECO:0000313" key="1">
    <source>
        <dbReference type="EMBL" id="KAK3056412.1"/>
    </source>
</evidence>
<comment type="caution">
    <text evidence="1">The sequence shown here is derived from an EMBL/GenBank/DDBJ whole genome shotgun (WGS) entry which is preliminary data.</text>
</comment>
<dbReference type="AlphaFoldDB" id="A0AAJ0GFA0"/>
<keyword evidence="2" id="KW-1185">Reference proteome</keyword>